<dbReference type="GO" id="GO:0008270">
    <property type="term" value="F:zinc ion binding"/>
    <property type="evidence" value="ECO:0007669"/>
    <property type="project" value="UniProtKB-KW"/>
</dbReference>
<dbReference type="SUPFAM" id="SSF57667">
    <property type="entry name" value="beta-beta-alpha zinc fingers"/>
    <property type="match status" value="1"/>
</dbReference>
<protein>
    <recommendedName>
        <fullName evidence="8">C2H2-type domain-containing protein</fullName>
    </recommendedName>
</protein>
<reference evidence="9" key="2">
    <citation type="submission" date="2025-09" db="UniProtKB">
        <authorList>
            <consortium name="Ensembl"/>
        </authorList>
    </citation>
    <scope>IDENTIFICATION</scope>
</reference>
<keyword evidence="10" id="KW-1185">Reference proteome</keyword>
<dbReference type="InterPro" id="IPR036236">
    <property type="entry name" value="Znf_C2H2_sf"/>
</dbReference>
<evidence type="ECO:0000256" key="5">
    <source>
        <dbReference type="ARBA" id="ARBA00022833"/>
    </source>
</evidence>
<evidence type="ECO:0000256" key="4">
    <source>
        <dbReference type="ARBA" id="ARBA00022771"/>
    </source>
</evidence>
<keyword evidence="6" id="KW-0539">Nucleus</keyword>
<dbReference type="Ensembl" id="ENSMZET00005033275.1">
    <property type="protein sequence ID" value="ENSMZEP00005032233.1"/>
    <property type="gene ID" value="ENSMZEG00005024012.1"/>
</dbReference>
<evidence type="ECO:0000256" key="6">
    <source>
        <dbReference type="ARBA" id="ARBA00023242"/>
    </source>
</evidence>
<evidence type="ECO:0000256" key="7">
    <source>
        <dbReference type="PROSITE-ProRule" id="PRU00042"/>
    </source>
</evidence>
<dbReference type="STRING" id="106582.ENSMZEP00005032233"/>
<keyword evidence="2" id="KW-0479">Metal-binding</keyword>
<dbReference type="InterPro" id="IPR013087">
    <property type="entry name" value="Znf_C2H2_type"/>
</dbReference>
<reference evidence="9" key="1">
    <citation type="submission" date="2025-08" db="UniProtKB">
        <authorList>
            <consortium name="Ensembl"/>
        </authorList>
    </citation>
    <scope>IDENTIFICATION</scope>
</reference>
<dbReference type="PROSITE" id="PS50157">
    <property type="entry name" value="ZINC_FINGER_C2H2_2"/>
    <property type="match status" value="1"/>
</dbReference>
<dbReference type="SMART" id="SM00355">
    <property type="entry name" value="ZnF_C2H2"/>
    <property type="match status" value="1"/>
</dbReference>
<dbReference type="AlphaFoldDB" id="A0A3P9DCH4"/>
<dbReference type="GO" id="GO:0000981">
    <property type="term" value="F:DNA-binding transcription factor activity, RNA polymerase II-specific"/>
    <property type="evidence" value="ECO:0007669"/>
    <property type="project" value="TreeGrafter"/>
</dbReference>
<evidence type="ECO:0000313" key="9">
    <source>
        <dbReference type="Ensembl" id="ENSMZEP00005032233.1"/>
    </source>
</evidence>
<name>A0A3P9DCH4_9CICH</name>
<proteinExistence type="predicted"/>
<feature type="domain" description="C2H2-type" evidence="8">
    <location>
        <begin position="24"/>
        <end position="51"/>
    </location>
</feature>
<dbReference type="FunFam" id="3.30.160.60:FF:001155">
    <property type="entry name" value="Zinc finger 30C"/>
    <property type="match status" value="1"/>
</dbReference>
<dbReference type="GO" id="GO:0005634">
    <property type="term" value="C:nucleus"/>
    <property type="evidence" value="ECO:0007669"/>
    <property type="project" value="UniProtKB-SubCell"/>
</dbReference>
<evidence type="ECO:0000256" key="2">
    <source>
        <dbReference type="ARBA" id="ARBA00022723"/>
    </source>
</evidence>
<keyword evidence="3" id="KW-0677">Repeat</keyword>
<evidence type="ECO:0000259" key="8">
    <source>
        <dbReference type="PROSITE" id="PS50157"/>
    </source>
</evidence>
<dbReference type="Proteomes" id="UP000265160">
    <property type="component" value="Unplaced"/>
</dbReference>
<evidence type="ECO:0000256" key="3">
    <source>
        <dbReference type="ARBA" id="ARBA00022737"/>
    </source>
</evidence>
<organism evidence="9 10">
    <name type="scientific">Maylandia zebra</name>
    <name type="common">zebra mbuna</name>
    <dbReference type="NCBI Taxonomy" id="106582"/>
    <lineage>
        <taxon>Eukaryota</taxon>
        <taxon>Metazoa</taxon>
        <taxon>Chordata</taxon>
        <taxon>Craniata</taxon>
        <taxon>Vertebrata</taxon>
        <taxon>Euteleostomi</taxon>
        <taxon>Actinopterygii</taxon>
        <taxon>Neopterygii</taxon>
        <taxon>Teleostei</taxon>
        <taxon>Neoteleostei</taxon>
        <taxon>Acanthomorphata</taxon>
        <taxon>Ovalentaria</taxon>
        <taxon>Cichlomorphae</taxon>
        <taxon>Cichliformes</taxon>
        <taxon>Cichlidae</taxon>
        <taxon>African cichlids</taxon>
        <taxon>Pseudocrenilabrinae</taxon>
        <taxon>Haplochromini</taxon>
        <taxon>Maylandia</taxon>
        <taxon>Maylandia zebra complex</taxon>
    </lineage>
</organism>
<evidence type="ECO:0000256" key="1">
    <source>
        <dbReference type="ARBA" id="ARBA00004123"/>
    </source>
</evidence>
<sequence length="68" mass="7717">MGSRAFSCSAPRLHIRIHTGEKPHCCGTCGKRFTQRNQLKIHMQIHTGDKPHCCGTCGKRFTQRHVKT</sequence>
<dbReference type="PANTHER" id="PTHR24394:SF44">
    <property type="entry name" value="ZINC FINGER PROTEIN 271-LIKE"/>
    <property type="match status" value="1"/>
</dbReference>
<dbReference type="Pfam" id="PF00096">
    <property type="entry name" value="zf-C2H2"/>
    <property type="match status" value="1"/>
</dbReference>
<evidence type="ECO:0000313" key="10">
    <source>
        <dbReference type="Proteomes" id="UP000265160"/>
    </source>
</evidence>
<comment type="subcellular location">
    <subcellularLocation>
        <location evidence="1">Nucleus</location>
    </subcellularLocation>
</comment>
<keyword evidence="4 7" id="KW-0863">Zinc-finger</keyword>
<dbReference type="GeneTree" id="ENSGT01120000274270"/>
<dbReference type="Gene3D" id="3.30.160.60">
    <property type="entry name" value="Classic Zinc Finger"/>
    <property type="match status" value="2"/>
</dbReference>
<accession>A0A3P9DCH4</accession>
<dbReference type="PANTHER" id="PTHR24394">
    <property type="entry name" value="ZINC FINGER PROTEIN"/>
    <property type="match status" value="1"/>
</dbReference>
<keyword evidence="5" id="KW-0862">Zinc</keyword>
<dbReference type="PROSITE" id="PS00028">
    <property type="entry name" value="ZINC_FINGER_C2H2_1"/>
    <property type="match status" value="1"/>
</dbReference>